<gene>
    <name evidence="2" type="ORF">RSSSTS7063_01894</name>
</gene>
<keyword evidence="3" id="KW-1185">Reference proteome</keyword>
<evidence type="ECO:0000256" key="1">
    <source>
        <dbReference type="SAM" id="Phobius"/>
    </source>
</evidence>
<organism evidence="2 3">
    <name type="scientific">Blautia luti</name>
    <dbReference type="NCBI Taxonomy" id="89014"/>
    <lineage>
        <taxon>Bacteria</taxon>
        <taxon>Bacillati</taxon>
        <taxon>Bacillota</taxon>
        <taxon>Clostridia</taxon>
        <taxon>Lachnospirales</taxon>
        <taxon>Lachnospiraceae</taxon>
        <taxon>Blautia</taxon>
    </lineage>
</organism>
<protein>
    <submittedName>
        <fullName evidence="2">Uncharacterized protein</fullName>
    </submittedName>
</protein>
<feature type="transmembrane region" description="Helical" evidence="1">
    <location>
        <begin position="45"/>
        <end position="65"/>
    </location>
</feature>
<feature type="transmembrane region" description="Helical" evidence="1">
    <location>
        <begin position="12"/>
        <end position="33"/>
    </location>
</feature>
<proteinExistence type="predicted"/>
<accession>A0A564W8R3</accession>
<keyword evidence="1" id="KW-0472">Membrane</keyword>
<dbReference type="Proteomes" id="UP000408482">
    <property type="component" value="Unassembled WGS sequence"/>
</dbReference>
<name>A0A564W8R3_9FIRM</name>
<evidence type="ECO:0000313" key="3">
    <source>
        <dbReference type="Proteomes" id="UP000408482"/>
    </source>
</evidence>
<sequence length="139" mass="14830">MSIKEFFGKAAAGIYVSGLSVIALVVALIGYIMYGTEKNNLEAVIVVFTVIAVVAGLMEMILTLAKGYRPMWDNMTIIYAILEAVATAVFAKNAASYIQSVSVGLAKLTVSFEVAVVAYVLALVIAIISGFLNRRKTEA</sequence>
<dbReference type="RefSeq" id="WP_144096296.1">
    <property type="nucleotide sequence ID" value="NZ_CABHMX010000020.1"/>
</dbReference>
<dbReference type="EMBL" id="CABHNW010000189">
    <property type="protein sequence ID" value="VUX41274.1"/>
    <property type="molecule type" value="Genomic_DNA"/>
</dbReference>
<feature type="transmembrane region" description="Helical" evidence="1">
    <location>
        <begin position="77"/>
        <end position="98"/>
    </location>
</feature>
<keyword evidence="1" id="KW-0812">Transmembrane</keyword>
<evidence type="ECO:0000313" key="2">
    <source>
        <dbReference type="EMBL" id="VUX41274.1"/>
    </source>
</evidence>
<keyword evidence="1" id="KW-1133">Transmembrane helix</keyword>
<dbReference type="AlphaFoldDB" id="A0A564W8R3"/>
<reference evidence="2 3" key="1">
    <citation type="submission" date="2019-07" db="EMBL/GenBank/DDBJ databases">
        <authorList>
            <person name="Hibberd C M."/>
            <person name="Gehrig L. J."/>
            <person name="Chang H.-W."/>
            <person name="Venkatesh S."/>
        </authorList>
    </citation>
    <scope>NUCLEOTIDE SEQUENCE [LARGE SCALE GENOMIC DNA]</scope>
    <source>
        <strain evidence="2">Blautia_luti_SSTS_Bg7063</strain>
    </source>
</reference>
<feature type="transmembrane region" description="Helical" evidence="1">
    <location>
        <begin position="110"/>
        <end position="132"/>
    </location>
</feature>